<feature type="domain" description="MacB-like periplasmic core" evidence="8">
    <location>
        <begin position="495"/>
        <end position="642"/>
    </location>
</feature>
<evidence type="ECO:0000313" key="10">
    <source>
        <dbReference type="Proteomes" id="UP000321513"/>
    </source>
</evidence>
<evidence type="ECO:0000256" key="6">
    <source>
        <dbReference type="SAM" id="Phobius"/>
    </source>
</evidence>
<feature type="transmembrane region" description="Helical" evidence="6">
    <location>
        <begin position="344"/>
        <end position="367"/>
    </location>
</feature>
<dbReference type="InterPro" id="IPR050250">
    <property type="entry name" value="Macrolide_Exporter_MacB"/>
</dbReference>
<comment type="caution">
    <text evidence="9">The sequence shown here is derived from an EMBL/GenBank/DDBJ whole genome shotgun (WGS) entry which is preliminary data.</text>
</comment>
<feature type="transmembrane region" description="Helical" evidence="6">
    <location>
        <begin position="387"/>
        <end position="411"/>
    </location>
</feature>
<feature type="transmembrane region" description="Helical" evidence="6">
    <location>
        <begin position="767"/>
        <end position="792"/>
    </location>
</feature>
<feature type="domain" description="ABC3 transporter permease C-terminal" evidence="7">
    <location>
        <begin position="299"/>
        <end position="416"/>
    </location>
</feature>
<protein>
    <submittedName>
        <fullName evidence="9">ABC transporter permease</fullName>
    </submittedName>
</protein>
<proteinExistence type="predicted"/>
<dbReference type="InterPro" id="IPR025857">
    <property type="entry name" value="MacB_PCD"/>
</dbReference>
<keyword evidence="2" id="KW-1003">Cell membrane</keyword>
<sequence>MIKNYFKIALRNLSKHKGDTAINLVGLIVAFSTSLLLFLGVYYEFSFDKFHKNGDDIYHLYFTTHTKNQVEKSGSMPVPLLPSLKAAYPEVKYGTRYVNGAGIVDYNNKKINENVRYSDPDFLEMFSFPLVKGNAKNALGELNNVVVRETAAKAIFGKEEPMNKVVQLHINDEWKPFVVSGIIADMPDNSSINFDMLIRFENNGNYAGAIDQWDNTNHDVYIQLAEGSNRAQFEKKAISFLNLHFKENIEKLKRDGAAPAPDGSFIHLNLQPLSKIHTDNSINREGGSISSGYLYMLLIIGLLIVAIACINFINLSIGRSFTRSKEIGLRKTLGAQRWQLTAQFWTEAFFICLAAFIVSLVLCYLLLPQYKQLFAMHIDRKVLLSPNSWFVMLGIFLLITLLAGGYPAWLMSRFNIVQILKGKVSVGQSNKLRNSLIVVQFSIAILLMVATMISWQQINYLRERPLGYNRSQVISVPVEGEMNPTKVLEIMKASLQNNSNVESISGIYNNLGRGTDGASRTSSIGFDYKNREVKSSWMGITYDFTKTLGLQMVAGRDFSKDFLTDSSGVIINEQMAQQLGEKEVIGALLNVDDSAPPMKVLGVVKDFNFQSLHQPIKPLTLILSKDFPIHYILIKVKSTNLPASMELVKNAYKNVLPNTDFKGSFLDENIERQYKREQKLGRIFVAGAIIAITLSCMGLLAIVILVVTQRTKEIGVRKVLGASVSSIIGMLSYDFLKLVFISAVIAFPLAWYAMKSWLTGFAYHIEISWWIFLLTGAATVLIALLTVSIQALKAAIANPVKSLRSE</sequence>
<dbReference type="Proteomes" id="UP000321513">
    <property type="component" value="Unassembled WGS sequence"/>
</dbReference>
<feature type="transmembrane region" description="Helical" evidence="6">
    <location>
        <begin position="719"/>
        <end position="747"/>
    </location>
</feature>
<evidence type="ECO:0000259" key="7">
    <source>
        <dbReference type="Pfam" id="PF02687"/>
    </source>
</evidence>
<reference evidence="9 10" key="1">
    <citation type="submission" date="2019-07" db="EMBL/GenBank/DDBJ databases">
        <title>Whole genome shotgun sequence of Segetibacter aerophilus NBRC 106135.</title>
        <authorList>
            <person name="Hosoyama A."/>
            <person name="Uohara A."/>
            <person name="Ohji S."/>
            <person name="Ichikawa N."/>
        </authorList>
    </citation>
    <scope>NUCLEOTIDE SEQUENCE [LARGE SCALE GENOMIC DNA]</scope>
    <source>
        <strain evidence="9 10">NBRC 106135</strain>
    </source>
</reference>
<evidence type="ECO:0000256" key="3">
    <source>
        <dbReference type="ARBA" id="ARBA00022692"/>
    </source>
</evidence>
<dbReference type="AlphaFoldDB" id="A0A512BBE6"/>
<feature type="transmembrane region" description="Helical" evidence="6">
    <location>
        <begin position="432"/>
        <end position="455"/>
    </location>
</feature>
<comment type="subcellular location">
    <subcellularLocation>
        <location evidence="1">Cell membrane</location>
        <topology evidence="1">Multi-pass membrane protein</topology>
    </subcellularLocation>
</comment>
<dbReference type="Pfam" id="PF02687">
    <property type="entry name" value="FtsX"/>
    <property type="match status" value="2"/>
</dbReference>
<organism evidence="9 10">
    <name type="scientific">Segetibacter aerophilus</name>
    <dbReference type="NCBI Taxonomy" id="670293"/>
    <lineage>
        <taxon>Bacteria</taxon>
        <taxon>Pseudomonadati</taxon>
        <taxon>Bacteroidota</taxon>
        <taxon>Chitinophagia</taxon>
        <taxon>Chitinophagales</taxon>
        <taxon>Chitinophagaceae</taxon>
        <taxon>Segetibacter</taxon>
    </lineage>
</organism>
<evidence type="ECO:0000313" key="9">
    <source>
        <dbReference type="EMBL" id="GEO09205.1"/>
    </source>
</evidence>
<dbReference type="GO" id="GO:0022857">
    <property type="term" value="F:transmembrane transporter activity"/>
    <property type="evidence" value="ECO:0007669"/>
    <property type="project" value="TreeGrafter"/>
</dbReference>
<evidence type="ECO:0000256" key="5">
    <source>
        <dbReference type="ARBA" id="ARBA00023136"/>
    </source>
</evidence>
<feature type="transmembrane region" description="Helical" evidence="6">
    <location>
        <begin position="21"/>
        <end position="43"/>
    </location>
</feature>
<evidence type="ECO:0000259" key="8">
    <source>
        <dbReference type="Pfam" id="PF12704"/>
    </source>
</evidence>
<evidence type="ECO:0000256" key="1">
    <source>
        <dbReference type="ARBA" id="ARBA00004651"/>
    </source>
</evidence>
<keyword evidence="10" id="KW-1185">Reference proteome</keyword>
<dbReference type="InterPro" id="IPR003838">
    <property type="entry name" value="ABC3_permease_C"/>
</dbReference>
<dbReference type="PANTHER" id="PTHR30572">
    <property type="entry name" value="MEMBRANE COMPONENT OF TRANSPORTER-RELATED"/>
    <property type="match status" value="1"/>
</dbReference>
<accession>A0A512BBE6</accession>
<dbReference type="GO" id="GO:0005886">
    <property type="term" value="C:plasma membrane"/>
    <property type="evidence" value="ECO:0007669"/>
    <property type="project" value="UniProtKB-SubCell"/>
</dbReference>
<feature type="domain" description="MacB-like periplasmic core" evidence="8">
    <location>
        <begin position="20"/>
        <end position="236"/>
    </location>
</feature>
<feature type="transmembrane region" description="Helical" evidence="6">
    <location>
        <begin position="293"/>
        <end position="315"/>
    </location>
</feature>
<evidence type="ECO:0000256" key="4">
    <source>
        <dbReference type="ARBA" id="ARBA00022989"/>
    </source>
</evidence>
<keyword evidence="3 6" id="KW-0812">Transmembrane</keyword>
<dbReference type="Pfam" id="PF12704">
    <property type="entry name" value="MacB_PCD"/>
    <property type="match status" value="2"/>
</dbReference>
<dbReference type="PANTHER" id="PTHR30572:SF18">
    <property type="entry name" value="ABC-TYPE MACROLIDE FAMILY EXPORT SYSTEM PERMEASE COMPONENT 2"/>
    <property type="match status" value="1"/>
</dbReference>
<dbReference type="RefSeq" id="WP_147203329.1">
    <property type="nucleotide sequence ID" value="NZ_BJYT01000005.1"/>
</dbReference>
<feature type="transmembrane region" description="Helical" evidence="6">
    <location>
        <begin position="683"/>
        <end position="707"/>
    </location>
</feature>
<dbReference type="OrthoDB" id="5933722at2"/>
<gene>
    <name evidence="9" type="ORF">SAE01_17010</name>
</gene>
<feature type="domain" description="ABC3 transporter permease C-terminal" evidence="7">
    <location>
        <begin position="688"/>
        <end position="799"/>
    </location>
</feature>
<keyword evidence="4 6" id="KW-1133">Transmembrane helix</keyword>
<dbReference type="EMBL" id="BJYT01000005">
    <property type="protein sequence ID" value="GEO09205.1"/>
    <property type="molecule type" value="Genomic_DNA"/>
</dbReference>
<evidence type="ECO:0000256" key="2">
    <source>
        <dbReference type="ARBA" id="ARBA00022475"/>
    </source>
</evidence>
<keyword evidence="5 6" id="KW-0472">Membrane</keyword>
<name>A0A512BBE6_9BACT</name>